<dbReference type="OrthoDB" id="2300994at2"/>
<reference evidence="1 2" key="1">
    <citation type="journal article" date="2012" name="J. Bacteriol.">
        <title>Genome sequence of Lactobacillus mucosae LM1, isolated from piglet feces.</title>
        <authorList>
            <person name="Lee J.H."/>
            <person name="Valeriano V.D."/>
            <person name="Shin Y.R."/>
            <person name="Chae J.P."/>
            <person name="Kim G.B."/>
            <person name="Ham J.S."/>
            <person name="Chun J."/>
            <person name="Kang D.K."/>
        </authorList>
    </citation>
    <scope>NUCLEOTIDE SEQUENCE [LARGE SCALE GENOMIC DNA]</scope>
    <source>
        <strain evidence="1 2">LM1</strain>
    </source>
</reference>
<dbReference type="KEGG" id="lmu:LBLM1_02990"/>
<dbReference type="RefSeq" id="WP_039945816.1">
    <property type="nucleotide sequence ID" value="NZ_CP011013.1"/>
</dbReference>
<dbReference type="EMBL" id="CP011013">
    <property type="protein sequence ID" value="AJT50137.1"/>
    <property type="molecule type" value="Genomic_DNA"/>
</dbReference>
<accession>A0A0D4CJ13</accession>
<dbReference type="InterPro" id="IPR036390">
    <property type="entry name" value="WH_DNA-bd_sf"/>
</dbReference>
<evidence type="ECO:0000313" key="2">
    <source>
        <dbReference type="Proteomes" id="UP000003645"/>
    </source>
</evidence>
<dbReference type="AlphaFoldDB" id="A0A0D4CJ13"/>
<organism evidence="1 2">
    <name type="scientific">Limosilactobacillus mucosae LM1</name>
    <dbReference type="NCBI Taxonomy" id="1130798"/>
    <lineage>
        <taxon>Bacteria</taxon>
        <taxon>Bacillati</taxon>
        <taxon>Bacillota</taxon>
        <taxon>Bacilli</taxon>
        <taxon>Lactobacillales</taxon>
        <taxon>Lactobacillaceae</taxon>
        <taxon>Limosilactobacillus</taxon>
    </lineage>
</organism>
<protein>
    <submittedName>
        <fullName evidence="1">Head protein</fullName>
    </submittedName>
</protein>
<gene>
    <name evidence="1" type="ORF">LBLM1_02990</name>
</gene>
<dbReference type="Gene3D" id="1.10.10.10">
    <property type="entry name" value="Winged helix-like DNA-binding domain superfamily/Winged helix DNA-binding domain"/>
    <property type="match status" value="1"/>
</dbReference>
<sequence length="110" mass="12704">MSNNDFFTVAYKILSYLKFCYENGQTPDPNVLNADTFNVSKVQFGNTLEMLADHGYISGIQFHNTKMGKTYSSLLDLRITIEGLQYLAENSMMKKAYRIFKEVKDWLPLI</sequence>
<proteinExistence type="predicted"/>
<dbReference type="Proteomes" id="UP000003645">
    <property type="component" value="Chromosome"/>
</dbReference>
<keyword evidence="2" id="KW-1185">Reference proteome</keyword>
<dbReference type="Pfam" id="PF09639">
    <property type="entry name" value="YjcQ"/>
    <property type="match status" value="1"/>
</dbReference>
<evidence type="ECO:0000313" key="1">
    <source>
        <dbReference type="EMBL" id="AJT50137.1"/>
    </source>
</evidence>
<dbReference type="InterPro" id="IPR018597">
    <property type="entry name" value="Phage_Tuc2009_YjcQ"/>
</dbReference>
<dbReference type="SUPFAM" id="SSF46785">
    <property type="entry name" value="Winged helix' DNA-binding domain"/>
    <property type="match status" value="1"/>
</dbReference>
<name>A0A0D4CJ13_LIMMU</name>
<dbReference type="InterPro" id="IPR036388">
    <property type="entry name" value="WH-like_DNA-bd_sf"/>
</dbReference>
<dbReference type="STRING" id="1130798.LBLM1_02990"/>
<dbReference type="HOGENOM" id="CLU_144030_1_1_9"/>